<dbReference type="SMART" id="SM00448">
    <property type="entry name" value="REC"/>
    <property type="match status" value="1"/>
</dbReference>
<dbReference type="InterPro" id="IPR011006">
    <property type="entry name" value="CheY-like_superfamily"/>
</dbReference>
<feature type="domain" description="GGDEF" evidence="10">
    <location>
        <begin position="208"/>
        <end position="333"/>
    </location>
</feature>
<dbReference type="Gene3D" id="3.40.50.2300">
    <property type="match status" value="1"/>
</dbReference>
<keyword evidence="3" id="KW-0805">Transcription regulation</keyword>
<gene>
    <name evidence="11" type="ordered locus">AM1_5637</name>
</gene>
<evidence type="ECO:0000259" key="10">
    <source>
        <dbReference type="PROSITE" id="PS50887"/>
    </source>
</evidence>
<accession>B0CF71</accession>
<sequence length="333" mass="36796">MRNTTQTSSAHNPSSNASIEAPPPPEPTVPTGKVKILLVDDQPQNLRLLTDVLEEQGYEVLQALNGNVALQAVSLDQPQLILLDIQMPEMDGYTVCQKLKADPSTQDIPVVFVSALDESWDKVKAFSVGGVDYITKPFKVVEVLARVQNQLKIQQLQQALKTQNAQLHQANLELQRLAALDDVTQVANRRRFDAYLLTSWHEAIQDQHSLTLMLCQLDHFNFYGSGGNSQKGDQYLYRIAQTIKQTVHGPNDLVCRYGTFTFAIVLPQQTSAQAEAIAQELSKQVKEGEETFSFSIGLASIQPTSDIGIEAFIEAGDRNLQQARNNGGSCVFT</sequence>
<dbReference type="SUPFAM" id="SSF52172">
    <property type="entry name" value="CheY-like"/>
    <property type="match status" value="1"/>
</dbReference>
<dbReference type="GO" id="GO:0000976">
    <property type="term" value="F:transcription cis-regulatory region binding"/>
    <property type="evidence" value="ECO:0007669"/>
    <property type="project" value="TreeGrafter"/>
</dbReference>
<evidence type="ECO:0000313" key="11">
    <source>
        <dbReference type="EMBL" id="ABW30587.1"/>
    </source>
</evidence>
<dbReference type="CDD" id="cd19920">
    <property type="entry name" value="REC_PA4781-like"/>
    <property type="match status" value="1"/>
</dbReference>
<dbReference type="PROSITE" id="PS50110">
    <property type="entry name" value="RESPONSE_REGULATORY"/>
    <property type="match status" value="1"/>
</dbReference>
<dbReference type="GO" id="GO:0032993">
    <property type="term" value="C:protein-DNA complex"/>
    <property type="evidence" value="ECO:0007669"/>
    <property type="project" value="TreeGrafter"/>
</dbReference>
<dbReference type="GO" id="GO:0005829">
    <property type="term" value="C:cytosol"/>
    <property type="evidence" value="ECO:0007669"/>
    <property type="project" value="TreeGrafter"/>
</dbReference>
<reference evidence="11 12" key="1">
    <citation type="journal article" date="2008" name="Proc. Natl. Acad. Sci. U.S.A.">
        <title>Niche adaptation and genome expansion in the chlorophyll d-producing cyanobacterium Acaryochloris marina.</title>
        <authorList>
            <person name="Swingley W.D."/>
            <person name="Chen M."/>
            <person name="Cheung P.C."/>
            <person name="Conrad A.L."/>
            <person name="Dejesa L.C."/>
            <person name="Hao J."/>
            <person name="Honchak B.M."/>
            <person name="Karbach L.E."/>
            <person name="Kurdoglu A."/>
            <person name="Lahiri S."/>
            <person name="Mastrian S.D."/>
            <person name="Miyashita H."/>
            <person name="Page L."/>
            <person name="Ramakrishna P."/>
            <person name="Satoh S."/>
            <person name="Sattley W.M."/>
            <person name="Shimada Y."/>
            <person name="Taylor H.L."/>
            <person name="Tomo T."/>
            <person name="Tsuchiya T."/>
            <person name="Wang Z.T."/>
            <person name="Raymond J."/>
            <person name="Mimuro M."/>
            <person name="Blankenship R.E."/>
            <person name="Touchman J.W."/>
        </authorList>
    </citation>
    <scope>NUCLEOTIDE SEQUENCE [LARGE SCALE GENOMIC DNA]</scope>
    <source>
        <strain evidence="12">MBIC 11017</strain>
    </source>
</reference>
<dbReference type="PROSITE" id="PS50887">
    <property type="entry name" value="GGDEF"/>
    <property type="match status" value="1"/>
</dbReference>
<evidence type="ECO:0000256" key="4">
    <source>
        <dbReference type="ARBA" id="ARBA00023125"/>
    </source>
</evidence>
<name>B0CF71_ACAM1</name>
<dbReference type="AlphaFoldDB" id="B0CF71"/>
<feature type="coiled-coil region" evidence="7">
    <location>
        <begin position="146"/>
        <end position="180"/>
    </location>
</feature>
<dbReference type="KEGG" id="amr:AM1_5637"/>
<organism evidence="11 12">
    <name type="scientific">Acaryochloris marina (strain MBIC 11017)</name>
    <dbReference type="NCBI Taxonomy" id="329726"/>
    <lineage>
        <taxon>Bacteria</taxon>
        <taxon>Bacillati</taxon>
        <taxon>Cyanobacteriota</taxon>
        <taxon>Cyanophyceae</taxon>
        <taxon>Acaryochloridales</taxon>
        <taxon>Acaryochloridaceae</taxon>
        <taxon>Acaryochloris</taxon>
    </lineage>
</organism>
<feature type="compositionally biased region" description="Polar residues" evidence="8">
    <location>
        <begin position="1"/>
        <end position="11"/>
    </location>
</feature>
<feature type="domain" description="Response regulatory" evidence="9">
    <location>
        <begin position="35"/>
        <end position="151"/>
    </location>
</feature>
<evidence type="ECO:0000313" key="12">
    <source>
        <dbReference type="Proteomes" id="UP000000268"/>
    </source>
</evidence>
<evidence type="ECO:0000256" key="1">
    <source>
        <dbReference type="ARBA" id="ARBA00022553"/>
    </source>
</evidence>
<dbReference type="PANTHER" id="PTHR48111:SF1">
    <property type="entry name" value="TWO-COMPONENT RESPONSE REGULATOR ORR33"/>
    <property type="match status" value="1"/>
</dbReference>
<evidence type="ECO:0000256" key="5">
    <source>
        <dbReference type="ARBA" id="ARBA00023163"/>
    </source>
</evidence>
<dbReference type="GO" id="GO:0006355">
    <property type="term" value="P:regulation of DNA-templated transcription"/>
    <property type="evidence" value="ECO:0007669"/>
    <property type="project" value="TreeGrafter"/>
</dbReference>
<dbReference type="Proteomes" id="UP000000268">
    <property type="component" value="Chromosome"/>
</dbReference>
<dbReference type="InterPro" id="IPR001789">
    <property type="entry name" value="Sig_transdc_resp-reg_receiver"/>
</dbReference>
<keyword evidence="4" id="KW-0238">DNA-binding</keyword>
<keyword evidence="5" id="KW-0804">Transcription</keyword>
<keyword evidence="7" id="KW-0175">Coiled coil</keyword>
<dbReference type="STRING" id="329726.AM1_5637"/>
<dbReference type="EMBL" id="CP000828">
    <property type="protein sequence ID" value="ABW30587.1"/>
    <property type="molecule type" value="Genomic_DNA"/>
</dbReference>
<keyword evidence="1 6" id="KW-0597">Phosphoprotein</keyword>
<dbReference type="CDD" id="cd01949">
    <property type="entry name" value="GGDEF"/>
    <property type="match status" value="1"/>
</dbReference>
<dbReference type="InterPro" id="IPR029787">
    <property type="entry name" value="Nucleotide_cyclase"/>
</dbReference>
<keyword evidence="12" id="KW-1185">Reference proteome</keyword>
<dbReference type="Pfam" id="PF00072">
    <property type="entry name" value="Response_reg"/>
    <property type="match status" value="1"/>
</dbReference>
<dbReference type="NCBIfam" id="TIGR00254">
    <property type="entry name" value="GGDEF"/>
    <property type="match status" value="1"/>
</dbReference>
<dbReference type="Pfam" id="PF00990">
    <property type="entry name" value="GGDEF"/>
    <property type="match status" value="1"/>
</dbReference>
<dbReference type="eggNOG" id="COG3706">
    <property type="taxonomic scope" value="Bacteria"/>
</dbReference>
<protein>
    <submittedName>
        <fullName evidence="11">Diguanylate cyclase (GGDEF)</fullName>
    </submittedName>
</protein>
<dbReference type="HOGENOM" id="CLU_000445_11_28_3"/>
<feature type="region of interest" description="Disordered" evidence="8">
    <location>
        <begin position="1"/>
        <end position="30"/>
    </location>
</feature>
<dbReference type="GO" id="GO:0000156">
    <property type="term" value="F:phosphorelay response regulator activity"/>
    <property type="evidence" value="ECO:0007669"/>
    <property type="project" value="TreeGrafter"/>
</dbReference>
<dbReference type="SUPFAM" id="SSF55073">
    <property type="entry name" value="Nucleotide cyclase"/>
    <property type="match status" value="1"/>
</dbReference>
<dbReference type="InterPro" id="IPR039420">
    <property type="entry name" value="WalR-like"/>
</dbReference>
<evidence type="ECO:0000256" key="6">
    <source>
        <dbReference type="PROSITE-ProRule" id="PRU00169"/>
    </source>
</evidence>
<dbReference type="SMART" id="SM00267">
    <property type="entry name" value="GGDEF"/>
    <property type="match status" value="1"/>
</dbReference>
<dbReference type="InterPro" id="IPR000160">
    <property type="entry name" value="GGDEF_dom"/>
</dbReference>
<dbReference type="Gene3D" id="3.30.70.270">
    <property type="match status" value="1"/>
</dbReference>
<evidence type="ECO:0000256" key="3">
    <source>
        <dbReference type="ARBA" id="ARBA00023015"/>
    </source>
</evidence>
<evidence type="ECO:0000259" key="9">
    <source>
        <dbReference type="PROSITE" id="PS50110"/>
    </source>
</evidence>
<evidence type="ECO:0000256" key="2">
    <source>
        <dbReference type="ARBA" id="ARBA00023012"/>
    </source>
</evidence>
<keyword evidence="2" id="KW-0902">Two-component regulatory system</keyword>
<dbReference type="PANTHER" id="PTHR48111">
    <property type="entry name" value="REGULATOR OF RPOS"/>
    <property type="match status" value="1"/>
</dbReference>
<dbReference type="InterPro" id="IPR043128">
    <property type="entry name" value="Rev_trsase/Diguanyl_cyclase"/>
</dbReference>
<evidence type="ECO:0000256" key="7">
    <source>
        <dbReference type="SAM" id="Coils"/>
    </source>
</evidence>
<feature type="modified residue" description="4-aspartylphosphate" evidence="6">
    <location>
        <position position="84"/>
    </location>
</feature>
<proteinExistence type="predicted"/>
<evidence type="ECO:0000256" key="8">
    <source>
        <dbReference type="SAM" id="MobiDB-lite"/>
    </source>
</evidence>